<feature type="domain" description="Phosducin" evidence="3">
    <location>
        <begin position="102"/>
        <end position="320"/>
    </location>
</feature>
<dbReference type="OrthoDB" id="70588at2759"/>
<feature type="compositionally biased region" description="Acidic residues" evidence="2">
    <location>
        <begin position="66"/>
        <end position="77"/>
    </location>
</feature>
<evidence type="ECO:0000313" key="4">
    <source>
        <dbReference type="EMBL" id="EGB12830.1"/>
    </source>
</evidence>
<dbReference type="InterPro" id="IPR051499">
    <property type="entry name" value="Phosducin-like_reg"/>
</dbReference>
<dbReference type="GeneID" id="20223234"/>
<organism evidence="5">
    <name type="scientific">Aureococcus anophagefferens</name>
    <name type="common">Harmful bloom alga</name>
    <dbReference type="NCBI Taxonomy" id="44056"/>
    <lineage>
        <taxon>Eukaryota</taxon>
        <taxon>Sar</taxon>
        <taxon>Stramenopiles</taxon>
        <taxon>Ochrophyta</taxon>
        <taxon>Pelagophyceae</taxon>
        <taxon>Pelagomonadales</taxon>
        <taxon>Pelagomonadaceae</taxon>
        <taxon>Aureococcus</taxon>
    </lineage>
</organism>
<dbReference type="eggNOG" id="KOG3171">
    <property type="taxonomic scope" value="Eukaryota"/>
</dbReference>
<gene>
    <name evidence="4" type="ORF">AURANDRAFT_60922</name>
</gene>
<evidence type="ECO:0000313" key="5">
    <source>
        <dbReference type="Proteomes" id="UP000002729"/>
    </source>
</evidence>
<dbReference type="RefSeq" id="XP_009032464.1">
    <property type="nucleotide sequence ID" value="XM_009034216.1"/>
</dbReference>
<dbReference type="PANTHER" id="PTHR46052:SF1">
    <property type="entry name" value="PHOSDUCIN-LIKE PROTEIN"/>
    <property type="match status" value="1"/>
</dbReference>
<dbReference type="InterPro" id="IPR024253">
    <property type="entry name" value="Phosducin_thioredoxin-like_dom"/>
</dbReference>
<dbReference type="Proteomes" id="UP000002729">
    <property type="component" value="Unassembled WGS sequence"/>
</dbReference>
<proteinExistence type="inferred from homology"/>
<dbReference type="OMA" id="DTEDPRT"/>
<feature type="compositionally biased region" description="Acidic residues" evidence="2">
    <location>
        <begin position="173"/>
        <end position="185"/>
    </location>
</feature>
<evidence type="ECO:0000259" key="3">
    <source>
        <dbReference type="Pfam" id="PF02114"/>
    </source>
</evidence>
<dbReference type="Pfam" id="PF02114">
    <property type="entry name" value="Phosducin"/>
    <property type="match status" value="1"/>
</dbReference>
<name>F0XWS7_AURAN</name>
<dbReference type="AlphaFoldDB" id="F0XWS7"/>
<feature type="compositionally biased region" description="Basic and acidic residues" evidence="2">
    <location>
        <begin position="136"/>
        <end position="145"/>
    </location>
</feature>
<protein>
    <recommendedName>
        <fullName evidence="3">Phosducin domain-containing protein</fullName>
    </recommendedName>
</protein>
<sequence>MLRSEPAFRAPLPATAAHPAAAARATMGDWGLEDKFLRKNIPGRYEHWDKDSDEEGGGRADSLGGSEDEESEDDDPIPDLPGPMDDPEPLRYGEAPDARKMPGNKGILAQHRYFKKMQYAERVELAEERERKLLDVARGRLRDPDAPPPPPVQLTERQREAMAELREAGGGGGDDDDDDSDDDDDEFLEEYRKMRIAALRSVQGMPTFGAFKVNCSKEEYLQALDVDARTLVVVHLYEPTFPKCRRVNQCLDVLAGRRREISFVGMRLSEAGDACAGWDSEVFPVLVVYRAGSVVETFFQVGKDIGATFDYADIESLLDTCPAFHETPGGVKPATKAQMFTIAADAPVSLFHEGSYDDAKFQKVKK</sequence>
<keyword evidence="5" id="KW-1185">Reference proteome</keyword>
<reference evidence="4 5" key="1">
    <citation type="journal article" date="2011" name="Proc. Natl. Acad. Sci. U.S.A.">
        <title>Niche of harmful alga Aureococcus anophagefferens revealed through ecogenomics.</title>
        <authorList>
            <person name="Gobler C.J."/>
            <person name="Berry D.L."/>
            <person name="Dyhrman S.T."/>
            <person name="Wilhelm S.W."/>
            <person name="Salamov A."/>
            <person name="Lobanov A.V."/>
            <person name="Zhang Y."/>
            <person name="Collier J.L."/>
            <person name="Wurch L.L."/>
            <person name="Kustka A.B."/>
            <person name="Dill B.D."/>
            <person name="Shah M."/>
            <person name="VerBerkmoes N.C."/>
            <person name="Kuo A."/>
            <person name="Terry A."/>
            <person name="Pangilinan J."/>
            <person name="Lindquist E.A."/>
            <person name="Lucas S."/>
            <person name="Paulsen I.T."/>
            <person name="Hattenrath-Lehmann T.K."/>
            <person name="Talmage S.C."/>
            <person name="Walker E.A."/>
            <person name="Koch F."/>
            <person name="Burson A.M."/>
            <person name="Marcoval M.A."/>
            <person name="Tang Y.Z."/>
            <person name="Lecleir G.R."/>
            <person name="Coyne K.J."/>
            <person name="Berg G.M."/>
            <person name="Bertrand E.M."/>
            <person name="Saito M.A."/>
            <person name="Gladyshev V.N."/>
            <person name="Grigoriev I.V."/>
        </authorList>
    </citation>
    <scope>NUCLEOTIDE SEQUENCE [LARGE SCALE GENOMIC DNA]</scope>
    <source>
        <strain evidence="5">CCMP 1984</strain>
    </source>
</reference>
<dbReference type="InterPro" id="IPR036249">
    <property type="entry name" value="Thioredoxin-like_sf"/>
</dbReference>
<feature type="region of interest" description="Disordered" evidence="2">
    <location>
        <begin position="136"/>
        <end position="155"/>
    </location>
</feature>
<comment type="similarity">
    <text evidence="1">Belongs to the phosducin family.</text>
</comment>
<evidence type="ECO:0000256" key="2">
    <source>
        <dbReference type="SAM" id="MobiDB-lite"/>
    </source>
</evidence>
<dbReference type="KEGG" id="aaf:AURANDRAFT_60922"/>
<dbReference type="PANTHER" id="PTHR46052">
    <property type="entry name" value="PHOSDUCIN-LIKE PROTEIN"/>
    <property type="match status" value="1"/>
</dbReference>
<feature type="compositionally biased region" description="Basic and acidic residues" evidence="2">
    <location>
        <begin position="88"/>
        <end position="100"/>
    </location>
</feature>
<dbReference type="SUPFAM" id="SSF52833">
    <property type="entry name" value="Thioredoxin-like"/>
    <property type="match status" value="1"/>
</dbReference>
<dbReference type="InParanoid" id="F0XWS7"/>
<dbReference type="EMBL" id="GL833120">
    <property type="protein sequence ID" value="EGB12830.1"/>
    <property type="molecule type" value="Genomic_DNA"/>
</dbReference>
<feature type="region of interest" description="Disordered" evidence="2">
    <location>
        <begin position="1"/>
        <end position="24"/>
    </location>
</feature>
<accession>F0XWS7</accession>
<feature type="compositionally biased region" description="Low complexity" evidence="2">
    <location>
        <begin position="10"/>
        <end position="24"/>
    </location>
</feature>
<feature type="region of interest" description="Disordered" evidence="2">
    <location>
        <begin position="166"/>
        <end position="185"/>
    </location>
</feature>
<dbReference type="Gene3D" id="3.40.30.10">
    <property type="entry name" value="Glutaredoxin"/>
    <property type="match status" value="1"/>
</dbReference>
<evidence type="ECO:0000256" key="1">
    <source>
        <dbReference type="ARBA" id="ARBA00009686"/>
    </source>
</evidence>
<feature type="region of interest" description="Disordered" evidence="2">
    <location>
        <begin position="43"/>
        <end position="104"/>
    </location>
</feature>